<dbReference type="EMBL" id="CP019343">
    <property type="protein sequence ID" value="ARN75185.1"/>
    <property type="molecule type" value="Genomic_DNA"/>
</dbReference>
<dbReference type="KEGG" id="osg:BST96_14300"/>
<protein>
    <recommendedName>
        <fullName evidence="3">PNPLA domain-containing protein</fullName>
    </recommendedName>
</protein>
<accession>A0A1X9NH63</accession>
<proteinExistence type="predicted"/>
<dbReference type="InterPro" id="IPR016035">
    <property type="entry name" value="Acyl_Trfase/lysoPLipase"/>
</dbReference>
<dbReference type="OrthoDB" id="8586159at2"/>
<name>A0A1X9NH63_9GAMM</name>
<evidence type="ECO:0000313" key="1">
    <source>
        <dbReference type="EMBL" id="ARN75185.1"/>
    </source>
</evidence>
<dbReference type="SUPFAM" id="SSF52151">
    <property type="entry name" value="FabD/lysophospholipase-like"/>
    <property type="match status" value="1"/>
</dbReference>
<gene>
    <name evidence="1" type="ORF">BST96_14300</name>
</gene>
<evidence type="ECO:0000313" key="2">
    <source>
        <dbReference type="Proteomes" id="UP000193450"/>
    </source>
</evidence>
<dbReference type="AlphaFoldDB" id="A0A1X9NH63"/>
<evidence type="ECO:0008006" key="3">
    <source>
        <dbReference type="Google" id="ProtNLM"/>
    </source>
</evidence>
<dbReference type="RefSeq" id="WP_085759357.1">
    <property type="nucleotide sequence ID" value="NZ_CP019343.1"/>
</dbReference>
<reference evidence="1 2" key="1">
    <citation type="submission" date="2016-11" db="EMBL/GenBank/DDBJ databases">
        <title>Trade-off between light-utilization and light-protection in marine flavobacteria.</title>
        <authorList>
            <person name="Kumagai Y."/>
        </authorList>
    </citation>
    <scope>NUCLEOTIDE SEQUENCE [LARGE SCALE GENOMIC DNA]</scope>
    <source>
        <strain evidence="1 2">NBRC 107125</strain>
    </source>
</reference>
<organism evidence="1 2">
    <name type="scientific">Oceanicoccus sagamiensis</name>
    <dbReference type="NCBI Taxonomy" id="716816"/>
    <lineage>
        <taxon>Bacteria</taxon>
        <taxon>Pseudomonadati</taxon>
        <taxon>Pseudomonadota</taxon>
        <taxon>Gammaproteobacteria</taxon>
        <taxon>Cellvibrionales</taxon>
        <taxon>Spongiibacteraceae</taxon>
        <taxon>Oceanicoccus</taxon>
    </lineage>
</organism>
<keyword evidence="2" id="KW-1185">Reference proteome</keyword>
<dbReference type="STRING" id="716816.BST96_14300"/>
<sequence length="357" mass="39522">MVLTIQAGAKAYQQIRNNGLSAEDISAVFGASGAAKWITIYGLDRAIFSDWLPQSTHPIDLFGTSVGAFKLAAAAQRDPAEALLRLVDAYISQNYENNETAEQVVKETQKLLHTLLPPSGIEEILHNPRLRYHCGSVKCLGGLASREVTPQKIAMVKGFFKALAGRKYLGSSMERVVFHAGSSPTMKAGCDKFTSSSVALNSQNIMAAISSSGSIPVMMEGIEHIEGAANGMYRDGGLLDYHPVPSNLAEYDQGLVLYPHFYSYLKESWFDKFFPWRTVPANRLDNVVLISPSEQFVNSLPDGRIPERQDFSRFRGNHAERIRRWNEVKQRSLELGEHFIKLVASGDIASEVQLLSR</sequence>
<dbReference type="Proteomes" id="UP000193450">
    <property type="component" value="Chromosome"/>
</dbReference>